<dbReference type="PANTHER" id="PTHR43304:SF1">
    <property type="entry name" value="PAC DOMAIN-CONTAINING PROTEIN"/>
    <property type="match status" value="1"/>
</dbReference>
<gene>
    <name evidence="9" type="ORF">ACFSJU_10210</name>
</gene>
<dbReference type="InterPro" id="IPR001610">
    <property type="entry name" value="PAC"/>
</dbReference>
<dbReference type="InterPro" id="IPR003594">
    <property type="entry name" value="HATPase_dom"/>
</dbReference>
<organism evidence="9 10">
    <name type="scientific">Paradesertivirga mongoliensis</name>
    <dbReference type="NCBI Taxonomy" id="2100740"/>
    <lineage>
        <taxon>Bacteria</taxon>
        <taxon>Pseudomonadati</taxon>
        <taxon>Bacteroidota</taxon>
        <taxon>Sphingobacteriia</taxon>
        <taxon>Sphingobacteriales</taxon>
        <taxon>Sphingobacteriaceae</taxon>
        <taxon>Paradesertivirga</taxon>
    </lineage>
</organism>
<proteinExistence type="predicted"/>
<dbReference type="InterPro" id="IPR013767">
    <property type="entry name" value="PAS_fold"/>
</dbReference>
<dbReference type="PROSITE" id="PS50112">
    <property type="entry name" value="PAS"/>
    <property type="match status" value="1"/>
</dbReference>
<evidence type="ECO:0000313" key="10">
    <source>
        <dbReference type="Proteomes" id="UP001597387"/>
    </source>
</evidence>
<reference evidence="10" key="1">
    <citation type="journal article" date="2019" name="Int. J. Syst. Evol. Microbiol.">
        <title>The Global Catalogue of Microorganisms (GCM) 10K type strain sequencing project: providing services to taxonomists for standard genome sequencing and annotation.</title>
        <authorList>
            <consortium name="The Broad Institute Genomics Platform"/>
            <consortium name="The Broad Institute Genome Sequencing Center for Infectious Disease"/>
            <person name="Wu L."/>
            <person name="Ma J."/>
        </authorList>
    </citation>
    <scope>NUCLEOTIDE SEQUENCE [LARGE SCALE GENOMIC DNA]</scope>
    <source>
        <strain evidence="10">KCTC 42217</strain>
    </source>
</reference>
<dbReference type="PANTHER" id="PTHR43304">
    <property type="entry name" value="PHYTOCHROME-LIKE PROTEIN CPH1"/>
    <property type="match status" value="1"/>
</dbReference>
<evidence type="ECO:0000259" key="8">
    <source>
        <dbReference type="PROSITE" id="PS50113"/>
    </source>
</evidence>
<dbReference type="Proteomes" id="UP001597387">
    <property type="component" value="Unassembled WGS sequence"/>
</dbReference>
<dbReference type="Pfam" id="PF08447">
    <property type="entry name" value="PAS_3"/>
    <property type="match status" value="1"/>
</dbReference>
<feature type="domain" description="Histidine kinase" evidence="6">
    <location>
        <begin position="411"/>
        <end position="626"/>
    </location>
</feature>
<dbReference type="EC" id="2.7.13.3" evidence="2"/>
<dbReference type="PROSITE" id="PS50113">
    <property type="entry name" value="PAC"/>
    <property type="match status" value="2"/>
</dbReference>
<dbReference type="SMART" id="SM00086">
    <property type="entry name" value="PAC"/>
    <property type="match status" value="3"/>
</dbReference>
<evidence type="ECO:0000256" key="1">
    <source>
        <dbReference type="ARBA" id="ARBA00000085"/>
    </source>
</evidence>
<dbReference type="CDD" id="cd00082">
    <property type="entry name" value="HisKA"/>
    <property type="match status" value="1"/>
</dbReference>
<feature type="domain" description="PAS" evidence="7">
    <location>
        <begin position="142"/>
        <end position="212"/>
    </location>
</feature>
<dbReference type="InterPro" id="IPR036890">
    <property type="entry name" value="HATPase_C_sf"/>
</dbReference>
<dbReference type="RefSeq" id="WP_255902950.1">
    <property type="nucleotide sequence ID" value="NZ_JAFMZO010000003.1"/>
</dbReference>
<dbReference type="InterPro" id="IPR036097">
    <property type="entry name" value="HisK_dim/P_sf"/>
</dbReference>
<keyword evidence="3" id="KW-0597">Phosphoprotein</keyword>
<dbReference type="NCBIfam" id="TIGR00229">
    <property type="entry name" value="sensory_box"/>
    <property type="match status" value="3"/>
</dbReference>
<dbReference type="CDD" id="cd00130">
    <property type="entry name" value="PAS"/>
    <property type="match status" value="2"/>
</dbReference>
<dbReference type="SUPFAM" id="SSF55874">
    <property type="entry name" value="ATPase domain of HSP90 chaperone/DNA topoisomerase II/histidine kinase"/>
    <property type="match status" value="1"/>
</dbReference>
<dbReference type="Pfam" id="PF00989">
    <property type="entry name" value="PAS"/>
    <property type="match status" value="1"/>
</dbReference>
<feature type="domain" description="PAC" evidence="8">
    <location>
        <begin position="90"/>
        <end position="141"/>
    </location>
</feature>
<dbReference type="PRINTS" id="PR00344">
    <property type="entry name" value="BCTRLSENSOR"/>
</dbReference>
<evidence type="ECO:0000256" key="3">
    <source>
        <dbReference type="ARBA" id="ARBA00022553"/>
    </source>
</evidence>
<dbReference type="InterPro" id="IPR004358">
    <property type="entry name" value="Sig_transdc_His_kin-like_C"/>
</dbReference>
<evidence type="ECO:0000256" key="5">
    <source>
        <dbReference type="ARBA" id="ARBA00022777"/>
    </source>
</evidence>
<dbReference type="InterPro" id="IPR005467">
    <property type="entry name" value="His_kinase_dom"/>
</dbReference>
<dbReference type="InterPro" id="IPR013656">
    <property type="entry name" value="PAS_4"/>
</dbReference>
<dbReference type="SUPFAM" id="SSF47384">
    <property type="entry name" value="Homodimeric domain of signal transducing histidine kinase"/>
    <property type="match status" value="1"/>
</dbReference>
<dbReference type="SMART" id="SM00387">
    <property type="entry name" value="HATPase_c"/>
    <property type="match status" value="1"/>
</dbReference>
<dbReference type="InterPro" id="IPR000014">
    <property type="entry name" value="PAS"/>
</dbReference>
<dbReference type="Pfam" id="PF08448">
    <property type="entry name" value="PAS_4"/>
    <property type="match status" value="1"/>
</dbReference>
<dbReference type="InterPro" id="IPR003661">
    <property type="entry name" value="HisK_dim/P_dom"/>
</dbReference>
<comment type="catalytic activity">
    <reaction evidence="1">
        <text>ATP + protein L-histidine = ADP + protein N-phospho-L-histidine.</text>
        <dbReference type="EC" id="2.7.13.3"/>
    </reaction>
</comment>
<evidence type="ECO:0000256" key="2">
    <source>
        <dbReference type="ARBA" id="ARBA00012438"/>
    </source>
</evidence>
<keyword evidence="5" id="KW-0418">Kinase</keyword>
<dbReference type="SMART" id="SM00091">
    <property type="entry name" value="PAS"/>
    <property type="match status" value="3"/>
</dbReference>
<dbReference type="InterPro" id="IPR000700">
    <property type="entry name" value="PAS-assoc_C"/>
</dbReference>
<dbReference type="InterPro" id="IPR035965">
    <property type="entry name" value="PAS-like_dom_sf"/>
</dbReference>
<keyword evidence="4" id="KW-0808">Transferase</keyword>
<dbReference type="InterPro" id="IPR013655">
    <property type="entry name" value="PAS_fold_3"/>
</dbReference>
<dbReference type="PROSITE" id="PS50109">
    <property type="entry name" value="HIS_KIN"/>
    <property type="match status" value="1"/>
</dbReference>
<dbReference type="Gene3D" id="1.10.287.130">
    <property type="match status" value="1"/>
</dbReference>
<dbReference type="Gene3D" id="3.30.565.10">
    <property type="entry name" value="Histidine kinase-like ATPase, C-terminal domain"/>
    <property type="match status" value="1"/>
</dbReference>
<protein>
    <recommendedName>
        <fullName evidence="2">histidine kinase</fullName>
        <ecNumber evidence="2">2.7.13.3</ecNumber>
    </recommendedName>
</protein>
<feature type="domain" description="PAC" evidence="8">
    <location>
        <begin position="337"/>
        <end position="393"/>
    </location>
</feature>
<evidence type="ECO:0000259" key="7">
    <source>
        <dbReference type="PROSITE" id="PS50112"/>
    </source>
</evidence>
<dbReference type="SUPFAM" id="SSF55785">
    <property type="entry name" value="PYP-like sensor domain (PAS domain)"/>
    <property type="match status" value="3"/>
</dbReference>
<keyword evidence="10" id="KW-1185">Reference proteome</keyword>
<dbReference type="InterPro" id="IPR052162">
    <property type="entry name" value="Sensor_kinase/Photoreceptor"/>
</dbReference>
<evidence type="ECO:0000256" key="4">
    <source>
        <dbReference type="ARBA" id="ARBA00022679"/>
    </source>
</evidence>
<comment type="caution">
    <text evidence="9">The sequence shown here is derived from an EMBL/GenBank/DDBJ whole genome shotgun (WGS) entry which is preliminary data.</text>
</comment>
<evidence type="ECO:0000259" key="6">
    <source>
        <dbReference type="PROSITE" id="PS50109"/>
    </source>
</evidence>
<dbReference type="Gene3D" id="3.30.450.20">
    <property type="entry name" value="PAS domain"/>
    <property type="match status" value="3"/>
</dbReference>
<evidence type="ECO:0000313" key="9">
    <source>
        <dbReference type="EMBL" id="MFD2162765.1"/>
    </source>
</evidence>
<accession>A0ABW4ZKY5</accession>
<sequence length="628" mass="71362">MDIKPTTITENADMFNWQMAEVLNNINIGFFSKDIANNKYLSISEGCPKIYGYTLADFYENGNLWYEVILDEDKHVTEEEIRVLSKGEKSTAEYRIRHRDNSIRWLEVKTLPVFEGQALARVEGIVYDITDRKNTEIQIIKAKELSENILDSLPGIFYLFDEEGRYVNWNKNFEKITGFSGNEIASLNPFNLVITDDQLALENAIKQVLENGWGEVEARMITKTGKVCMYYFTGQKVVIEGKSCVAGMGIDISKRKAAEEKLQKNEKMLSHILDLIPQSIFWKDASCNFMGGNSVFARMVGVEDVAQVKGKNDYDFSWSTEEAKKYQKDDMALMKSKKPRIHYIETLTQNNGETTWLDTTKIPLKDQNDEVYGILVVIDDITEKKLKEDKQKKINEDLIKKNIGLKDFSYIVSHNLRSPISKILGLASLFEKENQDAGLNDELIGHIVNEVSNLDIIVKDLNSILAHQNLGGRLMETLSLDQLMLESKQSFENEIRESAAHISYNFERVKTVKTVKSYLHNILNNLICNALKFKHPDRPPAIHIESFDYNQFVCITVQDNGLGIDLVKYGNKVFGLYNNFHLGTAHGRGIGLTLAKTQAEALGGTIELESCLETGSIFKVYLPQKPAH</sequence>
<dbReference type="Pfam" id="PF02518">
    <property type="entry name" value="HATPase_c"/>
    <property type="match status" value="1"/>
</dbReference>
<name>A0ABW4ZKY5_9SPHI</name>
<dbReference type="EMBL" id="JBHUHZ010000001">
    <property type="protein sequence ID" value="MFD2162765.1"/>
    <property type="molecule type" value="Genomic_DNA"/>
</dbReference>